<protein>
    <submittedName>
        <fullName evidence="2">Uncharacterized protein</fullName>
    </submittedName>
</protein>
<feature type="compositionally biased region" description="Basic and acidic residues" evidence="1">
    <location>
        <begin position="26"/>
        <end position="36"/>
    </location>
</feature>
<proteinExistence type="predicted"/>
<evidence type="ECO:0000313" key="2">
    <source>
        <dbReference type="EMBL" id="RDK42002.1"/>
    </source>
</evidence>
<sequence length="88" mass="9509">MGGHKLNERMIGGRLGQRGEGGFGGGREEGKREKGITRQAPDAVTALAFTSSKTKRRSWVRAVGTEEAVDDEAGLVKKAMVQIRNKII</sequence>
<feature type="region of interest" description="Disordered" evidence="1">
    <location>
        <begin position="1"/>
        <end position="41"/>
    </location>
</feature>
<evidence type="ECO:0000313" key="3">
    <source>
        <dbReference type="Proteomes" id="UP000254937"/>
    </source>
</evidence>
<name>A0A370PIH4_ASPPH</name>
<dbReference type="Proteomes" id="UP000254937">
    <property type="component" value="Unassembled WGS sequence"/>
</dbReference>
<feature type="compositionally biased region" description="Gly residues" evidence="1">
    <location>
        <begin position="13"/>
        <end position="25"/>
    </location>
</feature>
<keyword evidence="3" id="KW-1185">Reference proteome</keyword>
<dbReference type="EMBL" id="KZ851854">
    <property type="protein sequence ID" value="RDK42002.1"/>
    <property type="molecule type" value="Genomic_DNA"/>
</dbReference>
<organism evidence="2 3">
    <name type="scientific">Aspergillus phoenicis ATCC 13157</name>
    <dbReference type="NCBI Taxonomy" id="1353007"/>
    <lineage>
        <taxon>Eukaryota</taxon>
        <taxon>Fungi</taxon>
        <taxon>Dikarya</taxon>
        <taxon>Ascomycota</taxon>
        <taxon>Pezizomycotina</taxon>
        <taxon>Eurotiomycetes</taxon>
        <taxon>Eurotiomycetidae</taxon>
        <taxon>Eurotiales</taxon>
        <taxon>Aspergillaceae</taxon>
        <taxon>Aspergillus</taxon>
    </lineage>
</organism>
<evidence type="ECO:0000256" key="1">
    <source>
        <dbReference type="SAM" id="MobiDB-lite"/>
    </source>
</evidence>
<gene>
    <name evidence="2" type="ORF">M752DRAFT_23287</name>
</gene>
<accession>A0A370PIH4</accession>
<reference evidence="2 3" key="1">
    <citation type="submission" date="2018-07" db="EMBL/GenBank/DDBJ databases">
        <title>Section-level genome sequencing of Aspergillus section Nigri to investigate inter- and intra-species variation.</title>
        <authorList>
            <consortium name="DOE Joint Genome Institute"/>
            <person name="Vesth T.C."/>
            <person name="Nybo J.L."/>
            <person name="Theobald S."/>
            <person name="Frisvad J.C."/>
            <person name="Larsen T.O."/>
            <person name="Nielsen K.F."/>
            <person name="Hoof J.B."/>
            <person name="Brandl J."/>
            <person name="Salamov A."/>
            <person name="Riley R."/>
            <person name="Gladden J.M."/>
            <person name="Phatale P."/>
            <person name="Nielsen M.T."/>
            <person name="Lyhne E.K."/>
            <person name="Kogle M.E."/>
            <person name="Strasser K."/>
            <person name="McDonnell E."/>
            <person name="Barry K."/>
            <person name="Clum A."/>
            <person name="Chen C."/>
            <person name="Nolan M."/>
            <person name="Sandor L."/>
            <person name="Kuo A."/>
            <person name="Lipzen A."/>
            <person name="Hainaut M."/>
            <person name="Drula E."/>
            <person name="Tsang A."/>
            <person name="Magnuson J.K."/>
            <person name="Henrissat B."/>
            <person name="Wiebenga A."/>
            <person name="Simmons B.A."/>
            <person name="Makela M.R."/>
            <person name="De vries R.P."/>
            <person name="Grigoriev I.V."/>
            <person name="Mortensen U.H."/>
            <person name="Baker S.E."/>
            <person name="Andersen M.R."/>
        </authorList>
    </citation>
    <scope>NUCLEOTIDE SEQUENCE [LARGE SCALE GENOMIC DNA]</scope>
    <source>
        <strain evidence="2 3">ATCC 13157</strain>
    </source>
</reference>
<dbReference type="AlphaFoldDB" id="A0A370PIH4"/>